<dbReference type="RefSeq" id="WP_073338648.1">
    <property type="nucleotide sequence ID" value="NZ_FQXM01000012.1"/>
</dbReference>
<dbReference type="Pfam" id="PF10112">
    <property type="entry name" value="Halogen_Hydrol"/>
    <property type="match status" value="1"/>
</dbReference>
<feature type="transmembrane region" description="Helical" evidence="1">
    <location>
        <begin position="125"/>
        <end position="143"/>
    </location>
</feature>
<evidence type="ECO:0000313" key="2">
    <source>
        <dbReference type="EMBL" id="SHH76744.1"/>
    </source>
</evidence>
<dbReference type="Proteomes" id="UP000184447">
    <property type="component" value="Unassembled WGS sequence"/>
</dbReference>
<accession>A0A1M5VP34</accession>
<evidence type="ECO:0000256" key="1">
    <source>
        <dbReference type="SAM" id="Phobius"/>
    </source>
</evidence>
<keyword evidence="3" id="KW-1185">Reference proteome</keyword>
<name>A0A1M5VP34_9CLOT</name>
<evidence type="ECO:0000313" key="3">
    <source>
        <dbReference type="Proteomes" id="UP000184447"/>
    </source>
</evidence>
<gene>
    <name evidence="2" type="ORF">SAMN02745207_02385</name>
</gene>
<dbReference type="STRING" id="1121316.SAMN02745207_02385"/>
<keyword evidence="1" id="KW-1133">Transmembrane helix</keyword>
<dbReference type="OrthoDB" id="9782052at2"/>
<reference evidence="2 3" key="1">
    <citation type="submission" date="2016-11" db="EMBL/GenBank/DDBJ databases">
        <authorList>
            <person name="Jaros S."/>
            <person name="Januszkiewicz K."/>
            <person name="Wedrychowicz H."/>
        </authorList>
    </citation>
    <scope>NUCLEOTIDE SEQUENCE [LARGE SCALE GENOMIC DNA]</scope>
    <source>
        <strain evidence="2 3">DSM 8605</strain>
    </source>
</reference>
<keyword evidence="1" id="KW-0472">Membrane</keyword>
<organism evidence="2 3">
    <name type="scientific">Clostridium grantii DSM 8605</name>
    <dbReference type="NCBI Taxonomy" id="1121316"/>
    <lineage>
        <taxon>Bacteria</taxon>
        <taxon>Bacillati</taxon>
        <taxon>Bacillota</taxon>
        <taxon>Clostridia</taxon>
        <taxon>Eubacteriales</taxon>
        <taxon>Clostridiaceae</taxon>
        <taxon>Clostridium</taxon>
    </lineage>
</organism>
<sequence length="392" mass="45573">MYKNDFSDLENQIKDSVKNAFDAIDFVTLKKNINDKTESTFDSVKMNLKNKSQQFSEKMDNEIQNKYRNISNKSRKNIVKDSMYISKIPVGRVSGIVYTIFGTMGIGLLSILLFIFLLFGLLENFKVLAVLLTFLGLNIALTLKGKNSRKRVKRFNQYVRALDGDNYSSIEQLAAVVRKKQKFVIKDLTKMIDLGMFKEAYINEEETYFMLSNEVYENYLISQKNFKKRNEEKLKKEKSNKNINDPEKEELIRTIEMVNNYIEQIKNVNNAIPNEEISIKLQILQNIVSEIINFVEKNPKKLLEVRKFTTHYLPITLKLVNGYKDLNDQPVEGDNIKNTKIEIEKSIDIINIAFEKLLDDLFEELALDVSTDISVLKTLFKQEGLTKNDFQK</sequence>
<feature type="transmembrane region" description="Helical" evidence="1">
    <location>
        <begin position="96"/>
        <end position="119"/>
    </location>
</feature>
<keyword evidence="1" id="KW-0812">Transmembrane</keyword>
<dbReference type="InterPro" id="IPR018770">
    <property type="entry name" value="ChloroindolylP_hydrolase"/>
</dbReference>
<protein>
    <submittedName>
        <fullName evidence="2">5-bromo-4-chloroindolyl phosphate hydrolysis protein</fullName>
    </submittedName>
</protein>
<dbReference type="AlphaFoldDB" id="A0A1M5VP34"/>
<dbReference type="EMBL" id="FQXM01000012">
    <property type="protein sequence ID" value="SHH76744.1"/>
    <property type="molecule type" value="Genomic_DNA"/>
</dbReference>
<proteinExistence type="predicted"/>